<evidence type="ECO:0000313" key="2">
    <source>
        <dbReference type="Proteomes" id="UP000029577"/>
    </source>
</evidence>
<sequence>MSRDNVKKHSENFGLYYPKVRHCGKEKAKNIGIVQGNSMIKEKHAANVGRMTGNLPVFTEQ</sequence>
<proteinExistence type="predicted"/>
<evidence type="ECO:0000313" key="1">
    <source>
        <dbReference type="EMBL" id="KGD80163.1"/>
    </source>
</evidence>
<keyword evidence="2" id="KW-1185">Reference proteome</keyword>
<gene>
    <name evidence="1" type="ORF">HA49_00375</name>
</gene>
<reference evidence="1" key="1">
    <citation type="submission" date="2014-12" db="EMBL/GenBank/DDBJ databases">
        <title>The draft genome of the Tatumella morbirosei type strain, LMG23360T isolated from pineapple rot.</title>
        <authorList>
            <person name="Smits T.H."/>
            <person name="Palmer M."/>
            <person name="Venter S.N."/>
            <person name="Duffy B."/>
            <person name="Steenkamp E.T."/>
            <person name="Chan W.Y."/>
            <person name="Coutinho T.A."/>
            <person name="Coetzee M.P."/>
            <person name="De Maayer P."/>
        </authorList>
    </citation>
    <scope>NUCLEOTIDE SEQUENCE [LARGE SCALE GENOMIC DNA]</scope>
    <source>
        <strain evidence="1">LMG 23360</strain>
    </source>
</reference>
<name>A0A095V0Y4_9GAMM</name>
<dbReference type="Proteomes" id="UP000029577">
    <property type="component" value="Unassembled WGS sequence"/>
</dbReference>
<protein>
    <submittedName>
        <fullName evidence="1">Uncharacterized protein</fullName>
    </submittedName>
</protein>
<dbReference type="EMBL" id="JPKR02000005">
    <property type="protein sequence ID" value="KGD80163.1"/>
    <property type="molecule type" value="Genomic_DNA"/>
</dbReference>
<dbReference type="AlphaFoldDB" id="A0A095V0Y4"/>
<comment type="caution">
    <text evidence="1">The sequence shown here is derived from an EMBL/GenBank/DDBJ whole genome shotgun (WGS) entry which is preliminary data.</text>
</comment>
<organism evidence="1 2">
    <name type="scientific">Tatumella morbirosei</name>
    <dbReference type="NCBI Taxonomy" id="642227"/>
    <lineage>
        <taxon>Bacteria</taxon>
        <taxon>Pseudomonadati</taxon>
        <taxon>Pseudomonadota</taxon>
        <taxon>Gammaproteobacteria</taxon>
        <taxon>Enterobacterales</taxon>
        <taxon>Erwiniaceae</taxon>
        <taxon>Tatumella</taxon>
    </lineage>
</organism>
<accession>A0A095V0Y4</accession>